<protein>
    <submittedName>
        <fullName evidence="5">Uncharacterized protein</fullName>
    </submittedName>
</protein>
<proteinExistence type="predicted"/>
<evidence type="ECO:0000256" key="3">
    <source>
        <dbReference type="ARBA" id="ARBA00023242"/>
    </source>
</evidence>
<dbReference type="AlphaFoldDB" id="A0ABD0P6Y9"/>
<dbReference type="InterPro" id="IPR052311">
    <property type="entry name" value="MMS22L-TONSL_complex_comp"/>
</dbReference>
<dbReference type="PANTHER" id="PTHR46358">
    <property type="entry name" value="TONSOKU-LIKE PROTEIN"/>
    <property type="match status" value="1"/>
</dbReference>
<feature type="compositionally biased region" description="Basic and acidic residues" evidence="4">
    <location>
        <begin position="200"/>
        <end position="209"/>
    </location>
</feature>
<name>A0ABD0P6Y9_CIRMR</name>
<dbReference type="GO" id="GO:0005634">
    <property type="term" value="C:nucleus"/>
    <property type="evidence" value="ECO:0007669"/>
    <property type="project" value="UniProtKB-SubCell"/>
</dbReference>
<comment type="caution">
    <text evidence="5">The sequence shown here is derived from an EMBL/GenBank/DDBJ whole genome shotgun (WGS) entry which is preliminary data.</text>
</comment>
<feature type="compositionally biased region" description="Polar residues" evidence="4">
    <location>
        <begin position="99"/>
        <end position="113"/>
    </location>
</feature>
<dbReference type="Proteomes" id="UP001529510">
    <property type="component" value="Unassembled WGS sequence"/>
</dbReference>
<dbReference type="PANTHER" id="PTHR46358:SF1">
    <property type="entry name" value="TONSOKU-LIKE PROTEIN"/>
    <property type="match status" value="1"/>
</dbReference>
<evidence type="ECO:0000313" key="5">
    <source>
        <dbReference type="EMBL" id="KAL0169717.1"/>
    </source>
</evidence>
<feature type="non-terminal residue" evidence="5">
    <location>
        <position position="1"/>
    </location>
</feature>
<feature type="region of interest" description="Disordered" evidence="4">
    <location>
        <begin position="1"/>
        <end position="130"/>
    </location>
</feature>
<organism evidence="5 6">
    <name type="scientific">Cirrhinus mrigala</name>
    <name type="common">Mrigala</name>
    <dbReference type="NCBI Taxonomy" id="683832"/>
    <lineage>
        <taxon>Eukaryota</taxon>
        <taxon>Metazoa</taxon>
        <taxon>Chordata</taxon>
        <taxon>Craniata</taxon>
        <taxon>Vertebrata</taxon>
        <taxon>Euteleostomi</taxon>
        <taxon>Actinopterygii</taxon>
        <taxon>Neopterygii</taxon>
        <taxon>Teleostei</taxon>
        <taxon>Ostariophysi</taxon>
        <taxon>Cypriniformes</taxon>
        <taxon>Cyprinidae</taxon>
        <taxon>Labeoninae</taxon>
        <taxon>Labeonini</taxon>
        <taxon>Cirrhinus</taxon>
    </lineage>
</organism>
<dbReference type="EMBL" id="JAMKFB020000017">
    <property type="protein sequence ID" value="KAL0169717.1"/>
    <property type="molecule type" value="Genomic_DNA"/>
</dbReference>
<keyword evidence="2" id="KW-0677">Repeat</keyword>
<accession>A0ABD0P6Y9</accession>
<feature type="compositionally biased region" description="Pro residues" evidence="4">
    <location>
        <begin position="30"/>
        <end position="47"/>
    </location>
</feature>
<feature type="non-terminal residue" evidence="5">
    <location>
        <position position="225"/>
    </location>
</feature>
<evidence type="ECO:0000256" key="4">
    <source>
        <dbReference type="SAM" id="MobiDB-lite"/>
    </source>
</evidence>
<sequence>SVVSPPPRQQKELQDSQLFDAEYSETLMRDPPPSPQQITPRPAPAVPTPKNSAPRRRGTSGSARRPRGMEDESSPSDNSDSDCSLSPLRPVRTRPRSPAIQSSQEFPPSQDVSSAFEFREAMLPPQSESGRLEYQKAMQSLGSAKSRLFSQSLSEPAFTSTPAVSANSRAALVPEDQYLADDWLEDDLSEMQPNKKRRVSEHNTPRETTSRNQNNFSVSAEAPPR</sequence>
<feature type="compositionally biased region" description="Low complexity" evidence="4">
    <location>
        <begin position="75"/>
        <end position="88"/>
    </location>
</feature>
<feature type="region of interest" description="Disordered" evidence="4">
    <location>
        <begin position="186"/>
        <end position="225"/>
    </location>
</feature>
<comment type="subcellular location">
    <subcellularLocation>
        <location evidence="1">Nucleus</location>
    </subcellularLocation>
</comment>
<keyword evidence="6" id="KW-1185">Reference proteome</keyword>
<evidence type="ECO:0000313" key="6">
    <source>
        <dbReference type="Proteomes" id="UP001529510"/>
    </source>
</evidence>
<gene>
    <name evidence="5" type="ORF">M9458_034313</name>
</gene>
<evidence type="ECO:0000256" key="2">
    <source>
        <dbReference type="ARBA" id="ARBA00022737"/>
    </source>
</evidence>
<evidence type="ECO:0000256" key="1">
    <source>
        <dbReference type="ARBA" id="ARBA00004123"/>
    </source>
</evidence>
<keyword evidence="3" id="KW-0539">Nucleus</keyword>
<reference evidence="5 6" key="1">
    <citation type="submission" date="2024-05" db="EMBL/GenBank/DDBJ databases">
        <title>Genome sequencing and assembly of Indian major carp, Cirrhinus mrigala (Hamilton, 1822).</title>
        <authorList>
            <person name="Mohindra V."/>
            <person name="Chowdhury L.M."/>
            <person name="Lal K."/>
            <person name="Jena J.K."/>
        </authorList>
    </citation>
    <scope>NUCLEOTIDE SEQUENCE [LARGE SCALE GENOMIC DNA]</scope>
    <source>
        <strain evidence="5">CM1030</strain>
        <tissue evidence="5">Blood</tissue>
    </source>
</reference>